<dbReference type="EMBL" id="CADCXV010001232">
    <property type="protein sequence ID" value="CAB0042862.1"/>
    <property type="molecule type" value="Genomic_DNA"/>
</dbReference>
<keyword evidence="2" id="KW-1185">Reference proteome</keyword>
<feature type="non-terminal residue" evidence="1">
    <location>
        <position position="85"/>
    </location>
</feature>
<proteinExistence type="predicted"/>
<evidence type="ECO:0000313" key="1">
    <source>
        <dbReference type="EMBL" id="CAB0042862.1"/>
    </source>
</evidence>
<protein>
    <submittedName>
        <fullName evidence="1">Uncharacterized protein</fullName>
    </submittedName>
</protein>
<accession>A0A6H5IZV0</accession>
<organism evidence="1 2">
    <name type="scientific">Trichogramma brassicae</name>
    <dbReference type="NCBI Taxonomy" id="86971"/>
    <lineage>
        <taxon>Eukaryota</taxon>
        <taxon>Metazoa</taxon>
        <taxon>Ecdysozoa</taxon>
        <taxon>Arthropoda</taxon>
        <taxon>Hexapoda</taxon>
        <taxon>Insecta</taxon>
        <taxon>Pterygota</taxon>
        <taxon>Neoptera</taxon>
        <taxon>Endopterygota</taxon>
        <taxon>Hymenoptera</taxon>
        <taxon>Apocrita</taxon>
        <taxon>Proctotrupomorpha</taxon>
        <taxon>Chalcidoidea</taxon>
        <taxon>Trichogrammatidae</taxon>
        <taxon>Trichogramma</taxon>
    </lineage>
</organism>
<name>A0A6H5IZV0_9HYME</name>
<dbReference type="AlphaFoldDB" id="A0A6H5IZV0"/>
<reference evidence="1 2" key="1">
    <citation type="submission" date="2020-02" db="EMBL/GenBank/DDBJ databases">
        <authorList>
            <person name="Ferguson B K."/>
        </authorList>
    </citation>
    <scope>NUCLEOTIDE SEQUENCE [LARGE SCALE GENOMIC DNA]</scope>
</reference>
<dbReference type="Proteomes" id="UP000479190">
    <property type="component" value="Unassembled WGS sequence"/>
</dbReference>
<evidence type="ECO:0000313" key="2">
    <source>
        <dbReference type="Proteomes" id="UP000479190"/>
    </source>
</evidence>
<gene>
    <name evidence="1" type="ORF">TBRA_LOCUS14454</name>
</gene>
<sequence length="85" mass="9594">MPNRIYLMKEEKTAPGYKISKESLRKPSKCNYPVFTMGHNILAARKAGKTPGRQISPVQHQARAAHRLVCDRSCTLRRALVCGRT</sequence>